<dbReference type="PANTHER" id="PTHR46211">
    <property type="entry name" value="GLYCEROPHOSPHORYL DIESTER PHOSPHODIESTERASE"/>
    <property type="match status" value="1"/>
</dbReference>
<dbReference type="SUPFAM" id="SSF51695">
    <property type="entry name" value="PLC-like phosphodiesterases"/>
    <property type="match status" value="1"/>
</dbReference>
<dbReference type="PANTHER" id="PTHR46211:SF8">
    <property type="entry name" value="PHOSPHODIESTERASE"/>
    <property type="match status" value="1"/>
</dbReference>
<dbReference type="InterPro" id="IPR030395">
    <property type="entry name" value="GP_PDE_dom"/>
</dbReference>
<reference evidence="2" key="2">
    <citation type="journal article" date="2021" name="PeerJ">
        <title>Extensive microbial diversity within the chicken gut microbiome revealed by metagenomics and culture.</title>
        <authorList>
            <person name="Gilroy R."/>
            <person name="Ravi A."/>
            <person name="Getino M."/>
            <person name="Pursley I."/>
            <person name="Horton D.L."/>
            <person name="Alikhan N.F."/>
            <person name="Baker D."/>
            <person name="Gharbi K."/>
            <person name="Hall N."/>
            <person name="Watson M."/>
            <person name="Adriaenssens E.M."/>
            <person name="Foster-Nyarko E."/>
            <person name="Jarju S."/>
            <person name="Secka A."/>
            <person name="Antonio M."/>
            <person name="Oren A."/>
            <person name="Chaudhuri R.R."/>
            <person name="La Ragione R."/>
            <person name="Hildebrand F."/>
            <person name="Pallen M.J."/>
        </authorList>
    </citation>
    <scope>NUCLEOTIDE SEQUENCE</scope>
    <source>
        <strain evidence="2">CHK193-30670</strain>
    </source>
</reference>
<proteinExistence type="predicted"/>
<dbReference type="AlphaFoldDB" id="A0A9D1IMD2"/>
<accession>A0A9D1IMD2</accession>
<dbReference type="InterPro" id="IPR017946">
    <property type="entry name" value="PLC-like_Pdiesterase_TIM-brl"/>
</dbReference>
<dbReference type="Gene3D" id="3.20.20.190">
    <property type="entry name" value="Phosphatidylinositol (PI) phosphodiesterase"/>
    <property type="match status" value="1"/>
</dbReference>
<dbReference type="EMBL" id="DVMT01000006">
    <property type="protein sequence ID" value="HIU39768.1"/>
    <property type="molecule type" value="Genomic_DNA"/>
</dbReference>
<dbReference type="Pfam" id="PF03009">
    <property type="entry name" value="GDPD"/>
    <property type="match status" value="1"/>
</dbReference>
<reference evidence="2" key="1">
    <citation type="submission" date="2020-10" db="EMBL/GenBank/DDBJ databases">
        <authorList>
            <person name="Gilroy R."/>
        </authorList>
    </citation>
    <scope>NUCLEOTIDE SEQUENCE</scope>
    <source>
        <strain evidence="2">CHK193-30670</strain>
    </source>
</reference>
<dbReference type="GO" id="GO:0008081">
    <property type="term" value="F:phosphoric diester hydrolase activity"/>
    <property type="evidence" value="ECO:0007669"/>
    <property type="project" value="InterPro"/>
</dbReference>
<dbReference type="GO" id="GO:0006629">
    <property type="term" value="P:lipid metabolic process"/>
    <property type="evidence" value="ECO:0007669"/>
    <property type="project" value="InterPro"/>
</dbReference>
<evidence type="ECO:0000313" key="2">
    <source>
        <dbReference type="EMBL" id="HIU39768.1"/>
    </source>
</evidence>
<gene>
    <name evidence="2" type="ORF">IAB68_00495</name>
</gene>
<organism evidence="2 3">
    <name type="scientific">Candidatus Aphodocola excrementigallinarum</name>
    <dbReference type="NCBI Taxonomy" id="2840670"/>
    <lineage>
        <taxon>Bacteria</taxon>
        <taxon>Bacillati</taxon>
        <taxon>Bacillota</taxon>
        <taxon>Bacilli</taxon>
        <taxon>Candidatus Aphodocola</taxon>
    </lineage>
</organism>
<sequence length="246" mass="28698">MKNVSFLKKSIIAHRGYHNIKAGIPENSIPAFKKAIRHNCIIELDIHLTKDNKLVVFHDYNLKRVCGLNKIIEESTYKELLKYNLFNTKHKIPLFEEVLRLVDGKVGLLIEIKNGKFNGKLESILSKYLDNYNGLFAIQSFNPVSILWFKRKKPNYIRGLLASDFKHDKNINNLKSNLSKSLLADVFFKTDFISYDINAMPNSYVDKKKNKKLILGWTVKNKDEYEKYMKYCDNLICENIDDLKAK</sequence>
<protein>
    <submittedName>
        <fullName evidence="2">Glycerophosphodiester phosphodiesterase</fullName>
    </submittedName>
</protein>
<evidence type="ECO:0000259" key="1">
    <source>
        <dbReference type="PROSITE" id="PS51704"/>
    </source>
</evidence>
<dbReference type="PROSITE" id="PS51704">
    <property type="entry name" value="GP_PDE"/>
    <property type="match status" value="1"/>
</dbReference>
<comment type="caution">
    <text evidence="2">The sequence shown here is derived from an EMBL/GenBank/DDBJ whole genome shotgun (WGS) entry which is preliminary data.</text>
</comment>
<feature type="domain" description="GP-PDE" evidence="1">
    <location>
        <begin position="9"/>
        <end position="246"/>
    </location>
</feature>
<evidence type="ECO:0000313" key="3">
    <source>
        <dbReference type="Proteomes" id="UP000824074"/>
    </source>
</evidence>
<name>A0A9D1IMD2_9FIRM</name>
<dbReference type="Proteomes" id="UP000824074">
    <property type="component" value="Unassembled WGS sequence"/>
</dbReference>